<dbReference type="PANTHER" id="PTHR37534">
    <property type="entry name" value="TRANSCRIPTIONAL ACTIVATOR PROTEIN UGA3"/>
    <property type="match status" value="1"/>
</dbReference>
<organism evidence="5 6">
    <name type="scientific">Coprinopsis cinerea (strain Okayama-7 / 130 / ATCC MYA-4618 / FGSC 9003)</name>
    <name type="common">Inky cap fungus</name>
    <name type="synonym">Hormographiella aspergillata</name>
    <dbReference type="NCBI Taxonomy" id="240176"/>
    <lineage>
        <taxon>Eukaryota</taxon>
        <taxon>Fungi</taxon>
        <taxon>Dikarya</taxon>
        <taxon>Basidiomycota</taxon>
        <taxon>Agaricomycotina</taxon>
        <taxon>Agaricomycetes</taxon>
        <taxon>Agaricomycetidae</taxon>
        <taxon>Agaricales</taxon>
        <taxon>Agaricineae</taxon>
        <taxon>Psathyrellaceae</taxon>
        <taxon>Coprinopsis</taxon>
    </lineage>
</organism>
<evidence type="ECO:0000256" key="2">
    <source>
        <dbReference type="ARBA" id="ARBA00023242"/>
    </source>
</evidence>
<dbReference type="VEuPathDB" id="FungiDB:CC1G_07059"/>
<dbReference type="eggNOG" id="ENOG502RX7Y">
    <property type="taxonomic scope" value="Eukaryota"/>
</dbReference>
<sequence>MPASPKASQAKKAAASAKNKGAVRAKTGCYTCRIRRKKCDEERTERDTCRTCERLRLECLGFGAKRPEWLRENKNVVLLRDKIKAFLASQGLIKGHSGTGSRTAEQGHMILQLSGDPSQSHYHSSSSESPPSRTLSLSSDDDRHRLVTSSIRDQREDSAWFNPGYGSGLHSLHRSDSPFSNASYDEVSPHHAYTLPNSSGSLVDSSRLSPAIRSTFSRWYTEVPIDIMDNLNGLSISGFASSSTDGHATKDPSTMLFTMPTNWLPSDLVETSIENYVQMIAEIQYLLGDRKTLPQMIWDSYRSHPNSKAALTLLNKVYWRRQQHPTQPVLTDSEMHSNLAVLLQELEKGRFDDPDDAIAALHGVSMFLFDGGQGAWRDFLKLATRYVKKVLHNPQYTSPKDALLFATAKDAFIVKTAIWFDVLASITTQEPPTFIQEIRTMFGPVHHGVYNSQFDTDPQCSMMSPMGCENRVVWALAETSTLAHWKYTEDVRCRLSVSDLVIRAQEIENVLYQKSYEPMPASGEDDNDMEQLRFLASEIFRCSTRLFLSAVVNNDHPQVRQIQDLVDECMAVFHNLFKTPTLDQFKVSRSVIRSTVFGIYLVGALTHNRQHREHLLEHIERESRGLHGGVGEGVGNCGSIRKMLEHVWKESDADPAKPVPWRRVLKEYQILLV</sequence>
<evidence type="ECO:0000259" key="4">
    <source>
        <dbReference type="PROSITE" id="PS50048"/>
    </source>
</evidence>
<dbReference type="GO" id="GO:0008270">
    <property type="term" value="F:zinc ion binding"/>
    <property type="evidence" value="ECO:0007669"/>
    <property type="project" value="InterPro"/>
</dbReference>
<dbReference type="AlphaFoldDB" id="A8NUA5"/>
<dbReference type="InterPro" id="IPR001138">
    <property type="entry name" value="Zn2Cys6_DnaBD"/>
</dbReference>
<dbReference type="GeneID" id="6012955"/>
<dbReference type="STRING" id="240176.A8NUA5"/>
<dbReference type="Pfam" id="PF00172">
    <property type="entry name" value="Zn_clus"/>
    <property type="match status" value="1"/>
</dbReference>
<comment type="subcellular location">
    <subcellularLocation>
        <location evidence="1">Nucleus</location>
    </subcellularLocation>
</comment>
<comment type="caution">
    <text evidence="5">The sequence shown here is derived from an EMBL/GenBank/DDBJ whole genome shotgun (WGS) entry which is preliminary data.</text>
</comment>
<dbReference type="HOGENOM" id="CLU_013536_0_0_1"/>
<accession>A8NUA5</accession>
<dbReference type="SUPFAM" id="SSF57701">
    <property type="entry name" value="Zn2/Cys6 DNA-binding domain"/>
    <property type="match status" value="1"/>
</dbReference>
<dbReference type="OMA" id="DWMRENN"/>
<name>A8NUA5_COPC7</name>
<dbReference type="GO" id="GO:0005634">
    <property type="term" value="C:nucleus"/>
    <property type="evidence" value="ECO:0007669"/>
    <property type="project" value="UniProtKB-SubCell"/>
</dbReference>
<protein>
    <recommendedName>
        <fullName evidence="4">Zn(2)-C6 fungal-type domain-containing protein</fullName>
    </recommendedName>
</protein>
<dbReference type="KEGG" id="cci:CC1G_07059"/>
<dbReference type="InterPro" id="IPR021858">
    <property type="entry name" value="Fun_TF"/>
</dbReference>
<feature type="compositionally biased region" description="Low complexity" evidence="3">
    <location>
        <begin position="114"/>
        <end position="138"/>
    </location>
</feature>
<proteinExistence type="predicted"/>
<evidence type="ECO:0000313" key="5">
    <source>
        <dbReference type="EMBL" id="EAU85365.2"/>
    </source>
</evidence>
<keyword evidence="2" id="KW-0539">Nucleus</keyword>
<dbReference type="InterPro" id="IPR036864">
    <property type="entry name" value="Zn2-C6_fun-type_DNA-bd_sf"/>
</dbReference>
<dbReference type="InParanoid" id="A8NUA5"/>
<feature type="region of interest" description="Disordered" evidence="3">
    <location>
        <begin position="114"/>
        <end position="142"/>
    </location>
</feature>
<dbReference type="PROSITE" id="PS00463">
    <property type="entry name" value="ZN2_CY6_FUNGAL_1"/>
    <property type="match status" value="1"/>
</dbReference>
<evidence type="ECO:0000313" key="6">
    <source>
        <dbReference type="Proteomes" id="UP000001861"/>
    </source>
</evidence>
<dbReference type="Pfam" id="PF11951">
    <property type="entry name" value="Fungal_trans_2"/>
    <property type="match status" value="1"/>
</dbReference>
<dbReference type="GO" id="GO:0000981">
    <property type="term" value="F:DNA-binding transcription factor activity, RNA polymerase II-specific"/>
    <property type="evidence" value="ECO:0007669"/>
    <property type="project" value="InterPro"/>
</dbReference>
<dbReference type="EMBL" id="AACS02000004">
    <property type="protein sequence ID" value="EAU85365.2"/>
    <property type="molecule type" value="Genomic_DNA"/>
</dbReference>
<dbReference type="PROSITE" id="PS50048">
    <property type="entry name" value="ZN2_CY6_FUNGAL_2"/>
    <property type="match status" value="1"/>
</dbReference>
<reference evidence="5 6" key="1">
    <citation type="journal article" date="2010" name="Proc. Natl. Acad. Sci. U.S.A.">
        <title>Insights into evolution of multicellular fungi from the assembled chromosomes of the mushroom Coprinopsis cinerea (Coprinus cinereus).</title>
        <authorList>
            <person name="Stajich J.E."/>
            <person name="Wilke S.K."/>
            <person name="Ahren D."/>
            <person name="Au C.H."/>
            <person name="Birren B.W."/>
            <person name="Borodovsky M."/>
            <person name="Burns C."/>
            <person name="Canback B."/>
            <person name="Casselton L.A."/>
            <person name="Cheng C.K."/>
            <person name="Deng J."/>
            <person name="Dietrich F.S."/>
            <person name="Fargo D.C."/>
            <person name="Farman M.L."/>
            <person name="Gathman A.C."/>
            <person name="Goldberg J."/>
            <person name="Guigo R."/>
            <person name="Hoegger P.J."/>
            <person name="Hooker J.B."/>
            <person name="Huggins A."/>
            <person name="James T.Y."/>
            <person name="Kamada T."/>
            <person name="Kilaru S."/>
            <person name="Kodira C."/>
            <person name="Kues U."/>
            <person name="Kupfer D."/>
            <person name="Kwan H.S."/>
            <person name="Lomsadze A."/>
            <person name="Li W."/>
            <person name="Lilly W.W."/>
            <person name="Ma L.J."/>
            <person name="Mackey A.J."/>
            <person name="Manning G."/>
            <person name="Martin F."/>
            <person name="Muraguchi H."/>
            <person name="Natvig D.O."/>
            <person name="Palmerini H."/>
            <person name="Ramesh M.A."/>
            <person name="Rehmeyer C.J."/>
            <person name="Roe B.A."/>
            <person name="Shenoy N."/>
            <person name="Stanke M."/>
            <person name="Ter-Hovhannisyan V."/>
            <person name="Tunlid A."/>
            <person name="Velagapudi R."/>
            <person name="Vision T.J."/>
            <person name="Zeng Q."/>
            <person name="Zolan M.E."/>
            <person name="Pukkila P.J."/>
        </authorList>
    </citation>
    <scope>NUCLEOTIDE SEQUENCE [LARGE SCALE GENOMIC DNA]</scope>
    <source>
        <strain evidence="6">Okayama-7 / 130 / ATCC MYA-4618 / FGSC 9003</strain>
    </source>
</reference>
<dbReference type="RefSeq" id="XP_001836412.2">
    <property type="nucleotide sequence ID" value="XM_001836360.2"/>
</dbReference>
<evidence type="ECO:0000256" key="3">
    <source>
        <dbReference type="SAM" id="MobiDB-lite"/>
    </source>
</evidence>
<feature type="domain" description="Zn(2)-C6 fungal-type" evidence="4">
    <location>
        <begin position="28"/>
        <end position="59"/>
    </location>
</feature>
<dbReference type="PANTHER" id="PTHR37534:SF20">
    <property type="entry name" value="PRO1A C6 ZINK-FINGER PROTEIN"/>
    <property type="match status" value="1"/>
</dbReference>
<dbReference type="Proteomes" id="UP000001861">
    <property type="component" value="Unassembled WGS sequence"/>
</dbReference>
<evidence type="ECO:0000256" key="1">
    <source>
        <dbReference type="ARBA" id="ARBA00004123"/>
    </source>
</evidence>
<gene>
    <name evidence="5" type="ORF">CC1G_07059</name>
</gene>
<dbReference type="SMART" id="SM00066">
    <property type="entry name" value="GAL4"/>
    <property type="match status" value="1"/>
</dbReference>
<dbReference type="OrthoDB" id="5419315at2759"/>
<keyword evidence="6" id="KW-1185">Reference proteome</keyword>
<dbReference type="CDD" id="cd00067">
    <property type="entry name" value="GAL4"/>
    <property type="match status" value="1"/>
</dbReference>